<accession>A0ABZ2LV47</accession>
<keyword evidence="3" id="KW-1185">Reference proteome</keyword>
<evidence type="ECO:0008006" key="4">
    <source>
        <dbReference type="Google" id="ProtNLM"/>
    </source>
</evidence>
<evidence type="ECO:0000256" key="1">
    <source>
        <dbReference type="SAM" id="MobiDB-lite"/>
    </source>
</evidence>
<dbReference type="Proteomes" id="UP001370348">
    <property type="component" value="Chromosome"/>
</dbReference>
<dbReference type="RefSeq" id="WP_394824388.1">
    <property type="nucleotide sequence ID" value="NZ_CP089984.1"/>
</dbReference>
<reference evidence="2 3" key="1">
    <citation type="submission" date="2021-12" db="EMBL/GenBank/DDBJ databases">
        <title>Discovery of the Pendulisporaceae a myxobacterial family with distinct sporulation behavior and unique specialized metabolism.</title>
        <authorList>
            <person name="Garcia R."/>
            <person name="Popoff A."/>
            <person name="Bader C.D."/>
            <person name="Loehr J."/>
            <person name="Walesch S."/>
            <person name="Walt C."/>
            <person name="Boldt J."/>
            <person name="Bunk B."/>
            <person name="Haeckl F.J.F.P.J."/>
            <person name="Gunesch A.P."/>
            <person name="Birkelbach J."/>
            <person name="Nuebel U."/>
            <person name="Pietschmann T."/>
            <person name="Bach T."/>
            <person name="Mueller R."/>
        </authorList>
    </citation>
    <scope>NUCLEOTIDE SEQUENCE [LARGE SCALE GENOMIC DNA]</scope>
    <source>
        <strain evidence="2 3">MSr11954</strain>
    </source>
</reference>
<evidence type="ECO:0000313" key="3">
    <source>
        <dbReference type="Proteomes" id="UP001370348"/>
    </source>
</evidence>
<gene>
    <name evidence="2" type="ORF">LZC94_43960</name>
</gene>
<evidence type="ECO:0000313" key="2">
    <source>
        <dbReference type="EMBL" id="WXB14763.1"/>
    </source>
</evidence>
<sequence length="171" mass="17431">MSFCAGTALAFGATLLGACGDNTSSSPSADGGADVTFRPTHDSATTDKSSSVTDPCADGGPDPAVYDKTTADGGACNLRKTHGAGLARSCLPIAQGAYCDSLEFCIPATSAAEIERIAPDFDCKSTAHGCSGVRCFRKGGHTVDANVFAQMCAVTTSDVALLSDVLCWIYE</sequence>
<dbReference type="EMBL" id="CP089984">
    <property type="protein sequence ID" value="WXB14763.1"/>
    <property type="molecule type" value="Genomic_DNA"/>
</dbReference>
<proteinExistence type="predicted"/>
<feature type="region of interest" description="Disordered" evidence="1">
    <location>
        <begin position="25"/>
        <end position="60"/>
    </location>
</feature>
<organism evidence="2 3">
    <name type="scientific">Pendulispora albinea</name>
    <dbReference type="NCBI Taxonomy" id="2741071"/>
    <lineage>
        <taxon>Bacteria</taxon>
        <taxon>Pseudomonadati</taxon>
        <taxon>Myxococcota</taxon>
        <taxon>Myxococcia</taxon>
        <taxon>Myxococcales</taxon>
        <taxon>Sorangiineae</taxon>
        <taxon>Pendulisporaceae</taxon>
        <taxon>Pendulispora</taxon>
    </lineage>
</organism>
<name>A0ABZ2LV47_9BACT</name>
<protein>
    <recommendedName>
        <fullName evidence="4">Secreted protein</fullName>
    </recommendedName>
</protein>